<gene>
    <name evidence="1" type="ORF">BBBOND_0400850</name>
</gene>
<dbReference type="Proteomes" id="UP000033188">
    <property type="component" value="Chromosome 4"/>
</dbReference>
<dbReference type="GeneID" id="24566134"/>
<dbReference type="AlphaFoldDB" id="A0A061DAL4"/>
<accession>A0A061DAL4</accession>
<keyword evidence="2" id="KW-1185">Reference proteome</keyword>
<organism evidence="1 2">
    <name type="scientific">Babesia bigemina</name>
    <dbReference type="NCBI Taxonomy" id="5866"/>
    <lineage>
        <taxon>Eukaryota</taxon>
        <taxon>Sar</taxon>
        <taxon>Alveolata</taxon>
        <taxon>Apicomplexa</taxon>
        <taxon>Aconoidasida</taxon>
        <taxon>Piroplasmida</taxon>
        <taxon>Babesiidae</taxon>
        <taxon>Babesia</taxon>
    </lineage>
</organism>
<proteinExistence type="predicted"/>
<evidence type="ECO:0000313" key="1">
    <source>
        <dbReference type="EMBL" id="CDR97593.1"/>
    </source>
</evidence>
<dbReference type="OrthoDB" id="365977at2759"/>
<dbReference type="EMBL" id="LK391710">
    <property type="protein sequence ID" value="CDR97593.1"/>
    <property type="molecule type" value="Genomic_DNA"/>
</dbReference>
<dbReference type="VEuPathDB" id="PiroplasmaDB:BBBOND_0400850"/>
<dbReference type="OMA" id="HNERSDI"/>
<reference evidence="2" key="1">
    <citation type="journal article" date="2014" name="Nucleic Acids Res.">
        <title>The evolutionary dynamics of variant antigen genes in Babesia reveal a history of genomic innovation underlying host-parasite interaction.</title>
        <authorList>
            <person name="Jackson A.P."/>
            <person name="Otto T.D."/>
            <person name="Darby A."/>
            <person name="Ramaprasad A."/>
            <person name="Xia D."/>
            <person name="Echaide I.E."/>
            <person name="Farber M."/>
            <person name="Gahlot S."/>
            <person name="Gamble J."/>
            <person name="Gupta D."/>
            <person name="Gupta Y."/>
            <person name="Jackson L."/>
            <person name="Malandrin L."/>
            <person name="Malas T.B."/>
            <person name="Moussa E."/>
            <person name="Nair M."/>
            <person name="Reid A.J."/>
            <person name="Sanders M."/>
            <person name="Sharma J."/>
            <person name="Tracey A."/>
            <person name="Quail M.A."/>
            <person name="Weir W."/>
            <person name="Wastling J.M."/>
            <person name="Hall N."/>
            <person name="Willadsen P."/>
            <person name="Lingelbach K."/>
            <person name="Shiels B."/>
            <person name="Tait A."/>
            <person name="Berriman M."/>
            <person name="Allred D.R."/>
            <person name="Pain A."/>
        </authorList>
    </citation>
    <scope>NUCLEOTIDE SEQUENCE [LARGE SCALE GENOMIC DNA]</scope>
    <source>
        <strain evidence="2">Bond</strain>
    </source>
</reference>
<sequence length="173" mass="18931">MTEVRRIPGSKLLITKALSCVQKTLSVCEGLTAVADVPHLLEVAQRPAPIPAYAFTTTSTVLSFISIEQDSGRNASDTGAEKYIAGDPTGCIRVLFPSHLKPTDSPAGKTYVVTDVAIAVRSGVIYFEIIEGTRLLLCQGRPEFHVRRDNDVSRNCLCEVQHNERSDIMQFIP</sequence>
<protein>
    <submittedName>
        <fullName evidence="1">Uncharacterized protein</fullName>
    </submittedName>
</protein>
<evidence type="ECO:0000313" key="2">
    <source>
        <dbReference type="Proteomes" id="UP000033188"/>
    </source>
</evidence>
<dbReference type="RefSeq" id="XP_012769779.1">
    <property type="nucleotide sequence ID" value="XM_012914325.1"/>
</dbReference>
<name>A0A061DAL4_BABBI</name>
<dbReference type="KEGG" id="bbig:BBBOND_0400850"/>